<dbReference type="InterPro" id="IPR027806">
    <property type="entry name" value="HARBI1_dom"/>
</dbReference>
<evidence type="ECO:0000256" key="3">
    <source>
        <dbReference type="SAM" id="MobiDB-lite"/>
    </source>
</evidence>
<keyword evidence="8" id="KW-1185">Reference proteome</keyword>
<evidence type="ECO:0008006" key="9">
    <source>
        <dbReference type="Google" id="ProtNLM"/>
    </source>
</evidence>
<feature type="region of interest" description="Disordered" evidence="3">
    <location>
        <begin position="519"/>
        <end position="544"/>
    </location>
</feature>
<name>A0AA35VDK1_LACSI</name>
<dbReference type="PANTHER" id="PTHR46929">
    <property type="entry name" value="EXPRESSED PROTEIN"/>
    <property type="match status" value="1"/>
</dbReference>
<dbReference type="GO" id="GO:0046872">
    <property type="term" value="F:metal ion binding"/>
    <property type="evidence" value="ECO:0007669"/>
    <property type="project" value="UniProtKB-KW"/>
</dbReference>
<dbReference type="InterPro" id="IPR058353">
    <property type="entry name" value="DUF8040"/>
</dbReference>
<accession>A0AA35VDK1</accession>
<dbReference type="PANTHER" id="PTHR46929:SF4">
    <property type="entry name" value="MYB_SANT-LIKE DOMAIN-CONTAINING PROTEIN"/>
    <property type="match status" value="1"/>
</dbReference>
<dbReference type="Pfam" id="PF26138">
    <property type="entry name" value="DUF8040"/>
    <property type="match status" value="1"/>
</dbReference>
<feature type="domain" description="DUF8040" evidence="6">
    <location>
        <begin position="63"/>
        <end position="144"/>
    </location>
</feature>
<feature type="domain" description="DDE Tnp4" evidence="5">
    <location>
        <begin position="180"/>
        <end position="317"/>
    </location>
</feature>
<dbReference type="InterPro" id="IPR024752">
    <property type="entry name" value="Myb/SANT-like_dom"/>
</dbReference>
<evidence type="ECO:0000256" key="1">
    <source>
        <dbReference type="ARBA" id="ARBA00001968"/>
    </source>
</evidence>
<evidence type="ECO:0000313" key="7">
    <source>
        <dbReference type="EMBL" id="CAI9260812.1"/>
    </source>
</evidence>
<dbReference type="Proteomes" id="UP001177003">
    <property type="component" value="Chromosome 0"/>
</dbReference>
<gene>
    <name evidence="7" type="ORF">LSALG_LOCUS1638</name>
</gene>
<proteinExistence type="predicted"/>
<dbReference type="AlphaFoldDB" id="A0AA35VDK1"/>
<sequence>MDIDLPSPAHILKSRQMQVVHLICLLIAILVQHKLTIKNGPNLPTRETLLKRRRVREELLHNLSNGGQCRQLIRMSEQAFKKLCVILRRDGGLRPTQRMSVEEHVERFLHIVSNDLRNTFVSWMYRRSKSTTSRCFHRVLRSVIALESLYIQQPQGDVVPKEIQEKKRFFPYFKNCVGAIDGTHVRVKVPNRDAPRYRGRKVYPTINVLAACSFDLKFTYVLTGWEGTASDSRILKNALNRDDKLVIPNGRYYLVDAGLPHSTILMAPYRGVRYHLKEYSTRAPQNARELFNLRHASLRNAIERAFGVLKRRFPIIRIEDRDKDLEDENPIMNKQEPIVNTGKKSLLNWTEHMDAAFVDAMVQQQEKGNRPYGNFTSQAYANMVEEINTKLTMNLTKSHLKNRLKTLKSTFSQWYDMFNGISLSGFGWNADTQLIEVDEEVWDNLIKSKPDAIALKTKKVAHFEQMLVLFARDRASGENAETAKERNARFNNTTNIKIESISEVDSLLASNDVRLENQRVDDDEDDIQVVSPTPEQNSSAKKCKTKKRKLVDEVEQEVEPQPQPEPETFETKIMNAVSDVANAMREGNKIFERAYHHELTGDEIYQELQPMGLEAHEIPCALMYLARNQADARTLFTCPMNIRKDILKTMMRCSGRYHLRYYHPPHQRISVSFPLCLSLCINIIIEGSTICLHPPQPIRLPYTVRRGRYLYCWSSYLLSLESSETTEGYFGNTIFKLSWGTRG</sequence>
<evidence type="ECO:0000313" key="8">
    <source>
        <dbReference type="Proteomes" id="UP001177003"/>
    </source>
</evidence>
<organism evidence="7 8">
    <name type="scientific">Lactuca saligna</name>
    <name type="common">Willowleaf lettuce</name>
    <dbReference type="NCBI Taxonomy" id="75948"/>
    <lineage>
        <taxon>Eukaryota</taxon>
        <taxon>Viridiplantae</taxon>
        <taxon>Streptophyta</taxon>
        <taxon>Embryophyta</taxon>
        <taxon>Tracheophyta</taxon>
        <taxon>Spermatophyta</taxon>
        <taxon>Magnoliopsida</taxon>
        <taxon>eudicotyledons</taxon>
        <taxon>Gunneridae</taxon>
        <taxon>Pentapetalae</taxon>
        <taxon>asterids</taxon>
        <taxon>campanulids</taxon>
        <taxon>Asterales</taxon>
        <taxon>Asteraceae</taxon>
        <taxon>Cichorioideae</taxon>
        <taxon>Cichorieae</taxon>
        <taxon>Lactucinae</taxon>
        <taxon>Lactuca</taxon>
    </lineage>
</organism>
<feature type="domain" description="Myb/SANT-like" evidence="4">
    <location>
        <begin position="348"/>
        <end position="444"/>
    </location>
</feature>
<comment type="cofactor">
    <cofactor evidence="1">
        <name>a divalent metal cation</name>
        <dbReference type="ChEBI" id="CHEBI:60240"/>
    </cofactor>
</comment>
<protein>
    <recommendedName>
        <fullName evidence="9">Nuclease HARBI1</fullName>
    </recommendedName>
</protein>
<reference evidence="7" key="1">
    <citation type="submission" date="2023-04" db="EMBL/GenBank/DDBJ databases">
        <authorList>
            <person name="Vijverberg K."/>
            <person name="Xiong W."/>
            <person name="Schranz E."/>
        </authorList>
    </citation>
    <scope>NUCLEOTIDE SEQUENCE</scope>
</reference>
<dbReference type="EMBL" id="OX465086">
    <property type="protein sequence ID" value="CAI9260812.1"/>
    <property type="molecule type" value="Genomic_DNA"/>
</dbReference>
<feature type="compositionally biased region" description="Polar residues" evidence="3">
    <location>
        <begin position="530"/>
        <end position="540"/>
    </location>
</feature>
<dbReference type="Pfam" id="PF12776">
    <property type="entry name" value="Myb_DNA-bind_3"/>
    <property type="match status" value="1"/>
</dbReference>
<keyword evidence="2" id="KW-0479">Metal-binding</keyword>
<evidence type="ECO:0000259" key="4">
    <source>
        <dbReference type="Pfam" id="PF12776"/>
    </source>
</evidence>
<dbReference type="Pfam" id="PF13359">
    <property type="entry name" value="DDE_Tnp_4"/>
    <property type="match status" value="1"/>
</dbReference>
<evidence type="ECO:0000259" key="6">
    <source>
        <dbReference type="Pfam" id="PF26138"/>
    </source>
</evidence>
<evidence type="ECO:0000256" key="2">
    <source>
        <dbReference type="ARBA" id="ARBA00022723"/>
    </source>
</evidence>
<evidence type="ECO:0000259" key="5">
    <source>
        <dbReference type="Pfam" id="PF13359"/>
    </source>
</evidence>